<evidence type="ECO:0000313" key="3">
    <source>
        <dbReference type="Proteomes" id="UP000005238"/>
    </source>
</evidence>
<proteinExistence type="predicted"/>
<accession>H3GK65</accession>
<dbReference type="AlphaFoldDB" id="H3GK65"/>
<sequence>MRLYASCFRALLVLFVAVSGYHTTEASTATCKTLRDSSSTLAASIESWTESDLSKFDFNSTFEEIDTALPWLSKCAAAIDPKAVYISLASSSTMKTCFSTLENFKEDLDTADGRSNACSILEITLIPCIKSAMTEVIMDALGSTGGCCDDLLAKVDTLFGDSLDGLVQTLAELGANVACGERTFTNLKGAVTKEMCMYSIVNSFTFIQSDDDMASLLNLVQIPNNQTCNAFAGKSFTNTKNAAATIGFGTNGVDTMGICLEPIDTLIQYMKTWKIFSLTLDAAGTSISLADLFTSGKSIRGNLLFSYATTSTNLPMIALRTMDNVIRAVSGGESDTFFEDLWVSTLKDYSSYGASLALHIPNNGGCSYSDQSITLPYADTASTAAGNGASTAKLSNIVTVGAALTSSLLLIAFF</sequence>
<organism evidence="2 3">
    <name type="scientific">Phytophthora ramorum</name>
    <name type="common">Sudden oak death agent</name>
    <dbReference type="NCBI Taxonomy" id="164328"/>
    <lineage>
        <taxon>Eukaryota</taxon>
        <taxon>Sar</taxon>
        <taxon>Stramenopiles</taxon>
        <taxon>Oomycota</taxon>
        <taxon>Peronosporomycetes</taxon>
        <taxon>Peronosporales</taxon>
        <taxon>Peronosporaceae</taxon>
        <taxon>Phytophthora</taxon>
    </lineage>
</organism>
<evidence type="ECO:0000256" key="1">
    <source>
        <dbReference type="SAM" id="SignalP"/>
    </source>
</evidence>
<reference evidence="2" key="2">
    <citation type="submission" date="2015-06" db="UniProtKB">
        <authorList>
            <consortium name="EnsemblProtists"/>
        </authorList>
    </citation>
    <scope>IDENTIFICATION</scope>
    <source>
        <strain evidence="2">Pr102</strain>
    </source>
</reference>
<dbReference type="OMA" id="IACSERT"/>
<reference evidence="3" key="1">
    <citation type="journal article" date="2006" name="Science">
        <title>Phytophthora genome sequences uncover evolutionary origins and mechanisms of pathogenesis.</title>
        <authorList>
            <person name="Tyler B.M."/>
            <person name="Tripathy S."/>
            <person name="Zhang X."/>
            <person name="Dehal P."/>
            <person name="Jiang R.H."/>
            <person name="Aerts A."/>
            <person name="Arredondo F.D."/>
            <person name="Baxter L."/>
            <person name="Bensasson D."/>
            <person name="Beynon J.L."/>
            <person name="Chapman J."/>
            <person name="Damasceno C.M."/>
            <person name="Dorrance A.E."/>
            <person name="Dou D."/>
            <person name="Dickerman A.W."/>
            <person name="Dubchak I.L."/>
            <person name="Garbelotto M."/>
            <person name="Gijzen M."/>
            <person name="Gordon S.G."/>
            <person name="Govers F."/>
            <person name="Grunwald N.J."/>
            <person name="Huang W."/>
            <person name="Ivors K.L."/>
            <person name="Jones R.W."/>
            <person name="Kamoun S."/>
            <person name="Krampis K."/>
            <person name="Lamour K.H."/>
            <person name="Lee M.K."/>
            <person name="McDonald W.H."/>
            <person name="Medina M."/>
            <person name="Meijer H.J."/>
            <person name="Nordberg E.K."/>
            <person name="Maclean D.J."/>
            <person name="Ospina-Giraldo M.D."/>
            <person name="Morris P.F."/>
            <person name="Phuntumart V."/>
            <person name="Putnam N.H."/>
            <person name="Rash S."/>
            <person name="Rose J.K."/>
            <person name="Sakihama Y."/>
            <person name="Salamov A.A."/>
            <person name="Savidor A."/>
            <person name="Scheuring C.F."/>
            <person name="Smith B.M."/>
            <person name="Sobral B.W."/>
            <person name="Terry A."/>
            <person name="Torto-Alalibo T.A."/>
            <person name="Win J."/>
            <person name="Xu Z."/>
            <person name="Zhang H."/>
            <person name="Grigoriev I.V."/>
            <person name="Rokhsar D.S."/>
            <person name="Boore J.L."/>
        </authorList>
    </citation>
    <scope>NUCLEOTIDE SEQUENCE [LARGE SCALE GENOMIC DNA]</scope>
    <source>
        <strain evidence="3">Pr102</strain>
    </source>
</reference>
<evidence type="ECO:0000313" key="2">
    <source>
        <dbReference type="EnsemblProtists" id="Phyra76629"/>
    </source>
</evidence>
<dbReference type="VEuPathDB" id="FungiDB:KRP22_11499"/>
<protein>
    <recommendedName>
        <fullName evidence="4">Elicitin-like protein</fullName>
    </recommendedName>
</protein>
<feature type="signal peptide" evidence="1">
    <location>
        <begin position="1"/>
        <end position="26"/>
    </location>
</feature>
<dbReference type="VEuPathDB" id="FungiDB:KRP23_11269"/>
<evidence type="ECO:0008006" key="4">
    <source>
        <dbReference type="Google" id="ProtNLM"/>
    </source>
</evidence>
<dbReference type="HOGENOM" id="CLU_039993_0_0_1"/>
<dbReference type="EnsemblProtists" id="Phyra76629">
    <property type="protein sequence ID" value="Phyra76629"/>
    <property type="gene ID" value="Phyra76629"/>
</dbReference>
<dbReference type="EMBL" id="DS566016">
    <property type="status" value="NOT_ANNOTATED_CDS"/>
    <property type="molecule type" value="Genomic_DNA"/>
</dbReference>
<keyword evidence="1" id="KW-0732">Signal</keyword>
<keyword evidence="3" id="KW-1185">Reference proteome</keyword>
<name>H3GK65_PHYRM</name>
<dbReference type="InParanoid" id="H3GK65"/>
<feature type="chain" id="PRO_5003586508" description="Elicitin-like protein" evidence="1">
    <location>
        <begin position="27"/>
        <end position="414"/>
    </location>
</feature>
<dbReference type="eggNOG" id="ENOG502SJQH">
    <property type="taxonomic scope" value="Eukaryota"/>
</dbReference>
<dbReference type="Proteomes" id="UP000005238">
    <property type="component" value="Unassembled WGS sequence"/>
</dbReference>